<gene>
    <name evidence="3" type="ORF">ADL15_39670</name>
</gene>
<feature type="transmembrane region" description="Helical" evidence="1">
    <location>
        <begin position="151"/>
        <end position="169"/>
    </location>
</feature>
<dbReference type="Gene3D" id="3.30.70.270">
    <property type="match status" value="1"/>
</dbReference>
<proteinExistence type="predicted"/>
<dbReference type="InterPro" id="IPR000160">
    <property type="entry name" value="GGDEF_dom"/>
</dbReference>
<dbReference type="Proteomes" id="UP000053244">
    <property type="component" value="Unassembled WGS sequence"/>
</dbReference>
<dbReference type="SMART" id="SM00267">
    <property type="entry name" value="GGDEF"/>
    <property type="match status" value="1"/>
</dbReference>
<dbReference type="NCBIfam" id="TIGR00254">
    <property type="entry name" value="GGDEF"/>
    <property type="match status" value="1"/>
</dbReference>
<keyword evidence="1" id="KW-1133">Transmembrane helix</keyword>
<dbReference type="InterPro" id="IPR043128">
    <property type="entry name" value="Rev_trsase/Diguanyl_cyclase"/>
</dbReference>
<dbReference type="PANTHER" id="PTHR44757:SF2">
    <property type="entry name" value="BIOFILM ARCHITECTURE MAINTENANCE PROTEIN MBAA"/>
    <property type="match status" value="1"/>
</dbReference>
<dbReference type="CDD" id="cd01949">
    <property type="entry name" value="GGDEF"/>
    <property type="match status" value="1"/>
</dbReference>
<dbReference type="AlphaFoldDB" id="A0A101JFJ9"/>
<organism evidence="3 4">
    <name type="scientific">Actinoplanes awajinensis subsp. mycoplanecinus</name>
    <dbReference type="NCBI Taxonomy" id="135947"/>
    <lineage>
        <taxon>Bacteria</taxon>
        <taxon>Bacillati</taxon>
        <taxon>Actinomycetota</taxon>
        <taxon>Actinomycetes</taxon>
        <taxon>Micromonosporales</taxon>
        <taxon>Micromonosporaceae</taxon>
        <taxon>Actinoplanes</taxon>
    </lineage>
</organism>
<evidence type="ECO:0000259" key="2">
    <source>
        <dbReference type="PROSITE" id="PS50887"/>
    </source>
</evidence>
<dbReference type="RefSeq" id="WP_067702907.1">
    <property type="nucleotide sequence ID" value="NZ_LLZH01000310.1"/>
</dbReference>
<feature type="transmembrane region" description="Helical" evidence="1">
    <location>
        <begin position="7"/>
        <end position="25"/>
    </location>
</feature>
<accession>A0A101JFJ9</accession>
<keyword evidence="1" id="KW-0812">Transmembrane</keyword>
<sequence length="216" mass="22504">MAAAVNGLLPIVLADVLLAVAALVADRVLGAAGPVLAALLPAHAAVVGAWFVRVRAELAEARRDPVTDVFVRRVAERHLDRVRGPVTVALLDADDLRGINTRFGHAGGDALLAALGQRLCWAAVAGDVVARLGGDEFVLISRRPVVAVHRGLLAALAAPVTLFGVVVPMRVSVGICRSAGGEHRRALARADRLMYVAKRHGGGIVHLSSPPVNAPR</sequence>
<dbReference type="PANTHER" id="PTHR44757">
    <property type="entry name" value="DIGUANYLATE CYCLASE DGCP"/>
    <property type="match status" value="1"/>
</dbReference>
<dbReference type="SUPFAM" id="SSF55073">
    <property type="entry name" value="Nucleotide cyclase"/>
    <property type="match status" value="1"/>
</dbReference>
<dbReference type="PROSITE" id="PS50887">
    <property type="entry name" value="GGDEF"/>
    <property type="match status" value="1"/>
</dbReference>
<evidence type="ECO:0000313" key="3">
    <source>
        <dbReference type="EMBL" id="KUL25829.1"/>
    </source>
</evidence>
<protein>
    <recommendedName>
        <fullName evidence="2">GGDEF domain-containing protein</fullName>
    </recommendedName>
</protein>
<evidence type="ECO:0000256" key="1">
    <source>
        <dbReference type="SAM" id="Phobius"/>
    </source>
</evidence>
<comment type="caution">
    <text evidence="3">The sequence shown here is derived from an EMBL/GenBank/DDBJ whole genome shotgun (WGS) entry which is preliminary data.</text>
</comment>
<dbReference type="Pfam" id="PF00990">
    <property type="entry name" value="GGDEF"/>
    <property type="match status" value="1"/>
</dbReference>
<keyword evidence="1" id="KW-0472">Membrane</keyword>
<dbReference type="EMBL" id="LLZH01000310">
    <property type="protein sequence ID" value="KUL25829.1"/>
    <property type="molecule type" value="Genomic_DNA"/>
</dbReference>
<reference evidence="3 4" key="1">
    <citation type="submission" date="2015-10" db="EMBL/GenBank/DDBJ databases">
        <authorList>
            <person name="Gilbert D.G."/>
        </authorList>
    </citation>
    <scope>NUCLEOTIDE SEQUENCE [LARGE SCALE GENOMIC DNA]</scope>
    <source>
        <strain evidence="3 4">NRRL B-16712</strain>
    </source>
</reference>
<keyword evidence="4" id="KW-1185">Reference proteome</keyword>
<evidence type="ECO:0000313" key="4">
    <source>
        <dbReference type="Proteomes" id="UP000053244"/>
    </source>
</evidence>
<dbReference type="InterPro" id="IPR052155">
    <property type="entry name" value="Biofilm_reg_signaling"/>
</dbReference>
<feature type="transmembrane region" description="Helical" evidence="1">
    <location>
        <begin position="31"/>
        <end position="52"/>
    </location>
</feature>
<dbReference type="InterPro" id="IPR029787">
    <property type="entry name" value="Nucleotide_cyclase"/>
</dbReference>
<feature type="domain" description="GGDEF" evidence="2">
    <location>
        <begin position="84"/>
        <end position="210"/>
    </location>
</feature>
<name>A0A101JFJ9_9ACTN</name>